<keyword evidence="4" id="KW-1185">Reference proteome</keyword>
<accession>A0A6A6H337</accession>
<name>A0A6A6H337_VIRVR</name>
<dbReference type="OrthoDB" id="3928876at2759"/>
<feature type="non-terminal residue" evidence="3">
    <location>
        <position position="241"/>
    </location>
</feature>
<feature type="compositionally biased region" description="Low complexity" evidence="1">
    <location>
        <begin position="194"/>
        <end position="234"/>
    </location>
</feature>
<organism evidence="3 4">
    <name type="scientific">Viridothelium virens</name>
    <name type="common">Speckled blister lichen</name>
    <name type="synonym">Trypethelium virens</name>
    <dbReference type="NCBI Taxonomy" id="1048519"/>
    <lineage>
        <taxon>Eukaryota</taxon>
        <taxon>Fungi</taxon>
        <taxon>Dikarya</taxon>
        <taxon>Ascomycota</taxon>
        <taxon>Pezizomycotina</taxon>
        <taxon>Dothideomycetes</taxon>
        <taxon>Dothideomycetes incertae sedis</taxon>
        <taxon>Trypetheliales</taxon>
        <taxon>Trypetheliaceae</taxon>
        <taxon>Viridothelium</taxon>
    </lineage>
</organism>
<keyword evidence="2" id="KW-0472">Membrane</keyword>
<feature type="transmembrane region" description="Helical" evidence="2">
    <location>
        <begin position="74"/>
        <end position="98"/>
    </location>
</feature>
<keyword evidence="2" id="KW-1133">Transmembrane helix</keyword>
<protein>
    <submittedName>
        <fullName evidence="3">Uncharacterized protein</fullName>
    </submittedName>
</protein>
<feature type="region of interest" description="Disordered" evidence="1">
    <location>
        <begin position="160"/>
        <end position="241"/>
    </location>
</feature>
<reference evidence="3" key="1">
    <citation type="journal article" date="2020" name="Stud. Mycol.">
        <title>101 Dothideomycetes genomes: a test case for predicting lifestyles and emergence of pathogens.</title>
        <authorList>
            <person name="Haridas S."/>
            <person name="Albert R."/>
            <person name="Binder M."/>
            <person name="Bloem J."/>
            <person name="Labutti K."/>
            <person name="Salamov A."/>
            <person name="Andreopoulos B."/>
            <person name="Baker S."/>
            <person name="Barry K."/>
            <person name="Bills G."/>
            <person name="Bluhm B."/>
            <person name="Cannon C."/>
            <person name="Castanera R."/>
            <person name="Culley D."/>
            <person name="Daum C."/>
            <person name="Ezra D."/>
            <person name="Gonzalez J."/>
            <person name="Henrissat B."/>
            <person name="Kuo A."/>
            <person name="Liang C."/>
            <person name="Lipzen A."/>
            <person name="Lutzoni F."/>
            <person name="Magnuson J."/>
            <person name="Mondo S."/>
            <person name="Nolan M."/>
            <person name="Ohm R."/>
            <person name="Pangilinan J."/>
            <person name="Park H.-J."/>
            <person name="Ramirez L."/>
            <person name="Alfaro M."/>
            <person name="Sun H."/>
            <person name="Tritt A."/>
            <person name="Yoshinaga Y."/>
            <person name="Zwiers L.-H."/>
            <person name="Turgeon B."/>
            <person name="Goodwin S."/>
            <person name="Spatafora J."/>
            <person name="Crous P."/>
            <person name="Grigoriev I."/>
        </authorList>
    </citation>
    <scope>NUCLEOTIDE SEQUENCE</scope>
    <source>
        <strain evidence="3">Tuck. ex Michener</strain>
    </source>
</reference>
<feature type="compositionally biased region" description="Gly residues" evidence="1">
    <location>
        <begin position="182"/>
        <end position="193"/>
    </location>
</feature>
<gene>
    <name evidence="3" type="ORF">EV356DRAFT_435004</name>
</gene>
<dbReference type="AlphaFoldDB" id="A0A6A6H337"/>
<dbReference type="Proteomes" id="UP000800092">
    <property type="component" value="Unassembled WGS sequence"/>
</dbReference>
<dbReference type="EMBL" id="ML991821">
    <property type="protein sequence ID" value="KAF2231963.1"/>
    <property type="molecule type" value="Genomic_DNA"/>
</dbReference>
<sequence>SIARGFTDNVLAKGRALFDSFFPPEKRAAFIAKLQAWASANPKLAAFLATNVVLTGLPLIMFFLFTLTVFTFSLIAALLVGLLVALIFTAFTVGVALLVILPTVFLTTMGASFLFLWGLGGYYIVKWFNEGESPAKSGEAIGDKLNSLTGGRLDFVMNPTRKADSDSANNTSNGTAKKSGGTPNGGPIGGNGHATGQVKGHTGTATKATGAENATKKAGNVTSTATTGAGVAKGSIGGATG</sequence>
<evidence type="ECO:0000256" key="1">
    <source>
        <dbReference type="SAM" id="MobiDB-lite"/>
    </source>
</evidence>
<proteinExistence type="predicted"/>
<evidence type="ECO:0000256" key="2">
    <source>
        <dbReference type="SAM" id="Phobius"/>
    </source>
</evidence>
<feature type="compositionally biased region" description="Polar residues" evidence="1">
    <location>
        <begin position="166"/>
        <end position="176"/>
    </location>
</feature>
<feature type="transmembrane region" description="Helical" evidence="2">
    <location>
        <begin position="44"/>
        <end position="67"/>
    </location>
</feature>
<feature type="non-terminal residue" evidence="3">
    <location>
        <position position="1"/>
    </location>
</feature>
<evidence type="ECO:0000313" key="3">
    <source>
        <dbReference type="EMBL" id="KAF2231963.1"/>
    </source>
</evidence>
<keyword evidence="2" id="KW-0812">Transmembrane</keyword>
<feature type="transmembrane region" description="Helical" evidence="2">
    <location>
        <begin position="104"/>
        <end position="125"/>
    </location>
</feature>
<evidence type="ECO:0000313" key="4">
    <source>
        <dbReference type="Proteomes" id="UP000800092"/>
    </source>
</evidence>
<dbReference type="Pfam" id="PF16015">
    <property type="entry name" value="Promethin"/>
    <property type="match status" value="1"/>
</dbReference>